<accession>A0AA88KR33</accession>
<comment type="caution">
    <text evidence="2">The sequence shown here is derived from an EMBL/GenBank/DDBJ whole genome shotgun (WGS) entry which is preliminary data.</text>
</comment>
<evidence type="ECO:0000256" key="1">
    <source>
        <dbReference type="SAM" id="MobiDB-lite"/>
    </source>
</evidence>
<dbReference type="EMBL" id="JAVRJZ010000688">
    <property type="protein sequence ID" value="KAK2702178.1"/>
    <property type="molecule type" value="Genomic_DNA"/>
</dbReference>
<keyword evidence="3" id="KW-1185">Reference proteome</keyword>
<name>A0AA88KR33_ARTSF</name>
<dbReference type="Proteomes" id="UP001187531">
    <property type="component" value="Unassembled WGS sequence"/>
</dbReference>
<reference evidence="2" key="1">
    <citation type="submission" date="2023-07" db="EMBL/GenBank/DDBJ databases">
        <title>Chromosome-level genome assembly of Artemia franciscana.</title>
        <authorList>
            <person name="Jo E."/>
        </authorList>
    </citation>
    <scope>NUCLEOTIDE SEQUENCE</scope>
    <source>
        <tissue evidence="2">Whole body</tissue>
    </source>
</reference>
<evidence type="ECO:0000313" key="2">
    <source>
        <dbReference type="EMBL" id="KAK2702178.1"/>
    </source>
</evidence>
<feature type="compositionally biased region" description="Pro residues" evidence="1">
    <location>
        <begin position="7"/>
        <end position="42"/>
    </location>
</feature>
<sequence>ERCSKVDPPPYISPPAPTLPASIPPPPLPSSICQPIPPPPPLVSFGSIHDGISQQRLTIPSPPPPGPSPLPPPPPGAIDGWNAQTA</sequence>
<feature type="region of interest" description="Disordered" evidence="1">
    <location>
        <begin position="1"/>
        <end position="86"/>
    </location>
</feature>
<organism evidence="2 3">
    <name type="scientific">Artemia franciscana</name>
    <name type="common">Brine shrimp</name>
    <name type="synonym">Artemia sanfranciscana</name>
    <dbReference type="NCBI Taxonomy" id="6661"/>
    <lineage>
        <taxon>Eukaryota</taxon>
        <taxon>Metazoa</taxon>
        <taxon>Ecdysozoa</taxon>
        <taxon>Arthropoda</taxon>
        <taxon>Crustacea</taxon>
        <taxon>Branchiopoda</taxon>
        <taxon>Anostraca</taxon>
        <taxon>Artemiidae</taxon>
        <taxon>Artemia</taxon>
    </lineage>
</organism>
<feature type="non-terminal residue" evidence="2">
    <location>
        <position position="86"/>
    </location>
</feature>
<protein>
    <submittedName>
        <fullName evidence="2">Uncharacterized protein</fullName>
    </submittedName>
</protein>
<gene>
    <name evidence="2" type="ORF">QYM36_019208</name>
</gene>
<proteinExistence type="predicted"/>
<feature type="non-terminal residue" evidence="2">
    <location>
        <position position="1"/>
    </location>
</feature>
<evidence type="ECO:0000313" key="3">
    <source>
        <dbReference type="Proteomes" id="UP001187531"/>
    </source>
</evidence>
<feature type="compositionally biased region" description="Pro residues" evidence="1">
    <location>
        <begin position="60"/>
        <end position="76"/>
    </location>
</feature>
<dbReference type="AlphaFoldDB" id="A0AA88KR33"/>